<dbReference type="AlphaFoldDB" id="A0ABD1ZQZ5"/>
<dbReference type="InterPro" id="IPR002182">
    <property type="entry name" value="NB-ARC"/>
</dbReference>
<sequence>MPPSKERNQKQFFYPATSEWYQPYKADQTAQRSQGDQHLVRLTDAVYQVYKPDGNPRAQIVFFHGIRRQDFSRAYIETWKTSDGSECWPQSWLPRYFSKAAVYLVSYDSSASVDSTHGRLDMFTAGEQLLANLLLAKIGQHRNCPLILVGHDLGGLLIKHICLQADEGRSRRSSDCERMAMFLRQIRGIFFFSTPHGGVCLKTKFSDEESAMMTAMKPFTTEISVCNEEFSRLRHLPQYRWKTKGIQGSHGHKPGQLNYSHPAAGRQDVDAFCVIDTDSDNICKPMAESSTSFQLLVQFIKDLVETFASNHRASLPFSEDKSYVPIRSTIEEVQKLLLNNRIVVLYGEPGTGKTSLAKYVALKYQEQTEHHSMFWDGCFFVECGRKTLAAIQDELHRQMRVDAKDLNTHLQRVDALIVLDNVWDYETVRQLVVPGSNVKYLVTAQLSNIWRDDQEIAFCRMEKIGHFYGRQIIAKKVGFRDGKLPKEIEDTVDDLLNATDCHPLALATLSMSVQSERKAVREEWVMVKRSMDTLLRQDWGNPKPVAFGHKYPRGVYVSMMYGMELLHERSKEALTLLCIVALFEGPSVPLKLIQLFVETTHVPHLPERDSNAGVYRLMKQLEGRSLLQLLFKGKIKDVMVSMNGLRRRFILSADNGPVANVRRKIMKLLSGEFRPQEDQLNQCNMARFLCTVYGAQEIRECLDPMAGQTEARLSSRTKHNSAGISSEKKLFLEEPRSSNGFDAEKVLGTYIYQGLQDSDRLMRFARSTVDAGSTICRALVALFLASYQSKLSWLSLEACERFIPSFVNLILSQRKPSEILNIVGTSIHNMTSAGHNVRKALLSAFSSELAVEEKNTPVDMTRRKQEDVRRNKQMRDKLKNEHEGKKNNETGNKSRQEDRKKGKNEEGEKTSDEVSKKMVLILNQQDGRKDERKGKDEQEGKKTDETQNKNRQEDRRKGKIEEKVSQNIVQTQQDGKNGGQKGNNEHREGKTIEQKYKKNDGDKKENQYTTRQIKEAQEGSKISAYSTSKWSSGQTSSPKWASSTGSSPHQPERGSGKQGLIQERSKRAVQNHHKHEESSSHIRSSVEGRSKHEDRHSQTQKHLKHQQDGNLHQRLIRTEKKSLFFMYCCGGTADTP</sequence>
<dbReference type="EMBL" id="JBHFFA010000001">
    <property type="protein sequence ID" value="KAL2653652.1"/>
    <property type="molecule type" value="Genomic_DNA"/>
</dbReference>
<feature type="compositionally biased region" description="Basic and acidic residues" evidence="7">
    <location>
        <begin position="926"/>
        <end position="964"/>
    </location>
</feature>
<evidence type="ECO:0000259" key="8">
    <source>
        <dbReference type="SMART" id="SM00382"/>
    </source>
</evidence>
<keyword evidence="5" id="KW-0496">Mitochondrion</keyword>
<dbReference type="InterPro" id="IPR029058">
    <property type="entry name" value="AB_hydrolase_fold"/>
</dbReference>
<dbReference type="Proteomes" id="UP001605036">
    <property type="component" value="Unassembled WGS sequence"/>
</dbReference>
<dbReference type="GO" id="GO:0016020">
    <property type="term" value="C:membrane"/>
    <property type="evidence" value="ECO:0007669"/>
    <property type="project" value="UniProtKB-SubCell"/>
</dbReference>
<evidence type="ECO:0000256" key="3">
    <source>
        <dbReference type="ARBA" id="ARBA00004370"/>
    </source>
</evidence>
<evidence type="ECO:0000256" key="6">
    <source>
        <dbReference type="ARBA" id="ARBA00023136"/>
    </source>
</evidence>
<feature type="compositionally biased region" description="Basic and acidic residues" evidence="7">
    <location>
        <begin position="852"/>
        <end position="916"/>
    </location>
</feature>
<dbReference type="PANTHER" id="PTHR48182:SF2">
    <property type="entry name" value="PROTEIN SERAC1"/>
    <property type="match status" value="1"/>
</dbReference>
<reference evidence="9 10" key="1">
    <citation type="submission" date="2024-09" db="EMBL/GenBank/DDBJ databases">
        <title>Chromosome-scale assembly of Riccia fluitans.</title>
        <authorList>
            <person name="Paukszto L."/>
            <person name="Sawicki J."/>
            <person name="Karawczyk K."/>
            <person name="Piernik-Szablinska J."/>
            <person name="Szczecinska M."/>
            <person name="Mazdziarz M."/>
        </authorList>
    </citation>
    <scope>NUCLEOTIDE SEQUENCE [LARGE SCALE GENOMIC DNA]</scope>
    <source>
        <strain evidence="9">Rf_01</strain>
        <tissue evidence="9">Aerial parts of the thallus</tissue>
    </source>
</reference>
<evidence type="ECO:0000313" key="9">
    <source>
        <dbReference type="EMBL" id="KAL2653652.1"/>
    </source>
</evidence>
<comment type="caution">
    <text evidence="9">The sequence shown here is derived from an EMBL/GenBank/DDBJ whole genome shotgun (WGS) entry which is preliminary data.</text>
</comment>
<dbReference type="InterPro" id="IPR052374">
    <property type="entry name" value="SERAC1"/>
</dbReference>
<comment type="subcellular location">
    <subcellularLocation>
        <location evidence="2">Endoplasmic reticulum</location>
    </subcellularLocation>
    <subcellularLocation>
        <location evidence="3">Membrane</location>
    </subcellularLocation>
    <subcellularLocation>
        <location evidence="1">Mitochondrion</location>
    </subcellularLocation>
</comment>
<protein>
    <recommendedName>
        <fullName evidence="8">AAA+ ATPase domain-containing protein</fullName>
    </recommendedName>
</protein>
<dbReference type="InterPro" id="IPR003593">
    <property type="entry name" value="AAA+_ATPase"/>
</dbReference>
<feature type="compositionally biased region" description="Low complexity" evidence="7">
    <location>
        <begin position="1026"/>
        <end position="1037"/>
    </location>
</feature>
<dbReference type="PANTHER" id="PTHR48182">
    <property type="entry name" value="PROTEIN SERAC1"/>
    <property type="match status" value="1"/>
</dbReference>
<name>A0ABD1ZQZ5_9MARC</name>
<keyword evidence="6" id="KW-0472">Membrane</keyword>
<evidence type="ECO:0000256" key="5">
    <source>
        <dbReference type="ARBA" id="ARBA00023128"/>
    </source>
</evidence>
<feature type="domain" description="AAA+ ATPase" evidence="8">
    <location>
        <begin position="339"/>
        <end position="462"/>
    </location>
</feature>
<evidence type="ECO:0000256" key="1">
    <source>
        <dbReference type="ARBA" id="ARBA00004173"/>
    </source>
</evidence>
<dbReference type="SUPFAM" id="SSF52540">
    <property type="entry name" value="P-loop containing nucleoside triphosphate hydrolases"/>
    <property type="match status" value="1"/>
</dbReference>
<evidence type="ECO:0000256" key="2">
    <source>
        <dbReference type="ARBA" id="ARBA00004240"/>
    </source>
</evidence>
<dbReference type="InterPro" id="IPR027417">
    <property type="entry name" value="P-loop_NTPase"/>
</dbReference>
<feature type="compositionally biased region" description="Basic and acidic residues" evidence="7">
    <location>
        <begin position="983"/>
        <end position="1018"/>
    </location>
</feature>
<keyword evidence="4" id="KW-0256">Endoplasmic reticulum</keyword>
<proteinExistence type="predicted"/>
<feature type="compositionally biased region" description="Basic and acidic residues" evidence="7">
    <location>
        <begin position="1074"/>
        <end position="1097"/>
    </location>
</feature>
<accession>A0ABD1ZQZ5</accession>
<dbReference type="GO" id="GO:0005783">
    <property type="term" value="C:endoplasmic reticulum"/>
    <property type="evidence" value="ECO:0007669"/>
    <property type="project" value="UniProtKB-SubCell"/>
</dbReference>
<keyword evidence="10" id="KW-1185">Reference proteome</keyword>
<dbReference type="Pfam" id="PF00931">
    <property type="entry name" value="NB-ARC"/>
    <property type="match status" value="1"/>
</dbReference>
<dbReference type="Gene3D" id="3.40.50.300">
    <property type="entry name" value="P-loop containing nucleotide triphosphate hydrolases"/>
    <property type="match status" value="1"/>
</dbReference>
<gene>
    <name evidence="9" type="ORF">R1flu_021780</name>
</gene>
<dbReference type="Gene3D" id="3.40.50.1820">
    <property type="entry name" value="alpha/beta hydrolase"/>
    <property type="match status" value="1"/>
</dbReference>
<evidence type="ECO:0000313" key="10">
    <source>
        <dbReference type="Proteomes" id="UP001605036"/>
    </source>
</evidence>
<evidence type="ECO:0000256" key="4">
    <source>
        <dbReference type="ARBA" id="ARBA00022824"/>
    </source>
</evidence>
<dbReference type="GO" id="GO:0005739">
    <property type="term" value="C:mitochondrion"/>
    <property type="evidence" value="ECO:0007669"/>
    <property type="project" value="UniProtKB-SubCell"/>
</dbReference>
<feature type="compositionally biased region" description="Polar residues" evidence="7">
    <location>
        <begin position="1038"/>
        <end position="1049"/>
    </location>
</feature>
<dbReference type="SMART" id="SM00382">
    <property type="entry name" value="AAA"/>
    <property type="match status" value="1"/>
</dbReference>
<dbReference type="SUPFAM" id="SSF53474">
    <property type="entry name" value="alpha/beta-Hydrolases"/>
    <property type="match status" value="1"/>
</dbReference>
<feature type="region of interest" description="Disordered" evidence="7">
    <location>
        <begin position="852"/>
        <end position="1113"/>
    </location>
</feature>
<organism evidence="9 10">
    <name type="scientific">Riccia fluitans</name>
    <dbReference type="NCBI Taxonomy" id="41844"/>
    <lineage>
        <taxon>Eukaryota</taxon>
        <taxon>Viridiplantae</taxon>
        <taxon>Streptophyta</taxon>
        <taxon>Embryophyta</taxon>
        <taxon>Marchantiophyta</taxon>
        <taxon>Marchantiopsida</taxon>
        <taxon>Marchantiidae</taxon>
        <taxon>Marchantiales</taxon>
        <taxon>Ricciaceae</taxon>
        <taxon>Riccia</taxon>
    </lineage>
</organism>
<evidence type="ECO:0000256" key="7">
    <source>
        <dbReference type="SAM" id="MobiDB-lite"/>
    </source>
</evidence>